<keyword evidence="1" id="KW-0472">Membrane</keyword>
<keyword evidence="1" id="KW-1133">Transmembrane helix</keyword>
<feature type="transmembrane region" description="Helical" evidence="1">
    <location>
        <begin position="83"/>
        <end position="103"/>
    </location>
</feature>
<evidence type="ECO:0000256" key="1">
    <source>
        <dbReference type="SAM" id="Phobius"/>
    </source>
</evidence>
<evidence type="ECO:0000313" key="3">
    <source>
        <dbReference type="EMBL" id="RIJ44285.1"/>
    </source>
</evidence>
<organism evidence="2 4">
    <name type="scientific">Clavibacter michiganensis subsp. insidiosus</name>
    <dbReference type="NCBI Taxonomy" id="33014"/>
    <lineage>
        <taxon>Bacteria</taxon>
        <taxon>Bacillati</taxon>
        <taxon>Actinomycetota</taxon>
        <taxon>Actinomycetes</taxon>
        <taxon>Micrococcales</taxon>
        <taxon>Microbacteriaceae</taxon>
        <taxon>Clavibacter</taxon>
    </lineage>
</organism>
<proteinExistence type="predicted"/>
<evidence type="ECO:0000313" key="5">
    <source>
        <dbReference type="Proteomes" id="UP000266634"/>
    </source>
</evidence>
<sequence>MTDVSTGPRKRRTGLGLSSAGAWWCVGVALLLYEIIFISQALSPAEDERDAAVIVAVAVGTAVIVAFSCCVPCLRHLGVVRSAWAFPVLVVAGAIVAAAQFALSAGPYGYWVSGQPRPLVLSVMSGPALPAAAILLLIHVVPRARERHVA</sequence>
<dbReference type="HOGENOM" id="CLU_1737312_0_0_11"/>
<dbReference type="PATRIC" id="fig|33014.5.peg.2414"/>
<feature type="transmembrane region" description="Helical" evidence="1">
    <location>
        <begin position="123"/>
        <end position="141"/>
    </location>
</feature>
<dbReference type="OrthoDB" id="5124773at2"/>
<feature type="transmembrane region" description="Helical" evidence="1">
    <location>
        <begin position="21"/>
        <end position="39"/>
    </location>
</feature>
<dbReference type="RefSeq" id="WP_045529146.1">
    <property type="nucleotide sequence ID" value="NZ_CP011043.1"/>
</dbReference>
<gene>
    <name evidence="3" type="ORF">DZF93_03430</name>
    <name evidence="2" type="ORF">VO01_11695</name>
</gene>
<dbReference type="KEGG" id="cmh:VO01_11695"/>
<keyword evidence="1" id="KW-0812">Transmembrane</keyword>
<accession>A0A0D5CJ80</accession>
<dbReference type="EMBL" id="QWEA01000069">
    <property type="protein sequence ID" value="RIJ44285.1"/>
    <property type="molecule type" value="Genomic_DNA"/>
</dbReference>
<protein>
    <submittedName>
        <fullName evidence="2">Uncharacterized protein</fullName>
    </submittedName>
</protein>
<feature type="transmembrane region" description="Helical" evidence="1">
    <location>
        <begin position="51"/>
        <end position="71"/>
    </location>
</feature>
<evidence type="ECO:0000313" key="4">
    <source>
        <dbReference type="Proteomes" id="UP000032604"/>
    </source>
</evidence>
<dbReference type="Proteomes" id="UP000266634">
    <property type="component" value="Unassembled WGS sequence"/>
</dbReference>
<reference evidence="2 4" key="1">
    <citation type="journal article" date="2015" name="Genome Announc.">
        <title>Complete Genome Sequence of Clavibacter michiganensis subsp. insidiosus R1-1 Using PacBio Single-Molecule Real-Time Technology.</title>
        <authorList>
            <person name="Lu Y."/>
            <person name="Samac D.A."/>
            <person name="Glazebrook J."/>
            <person name="Ishimaru C.A."/>
        </authorList>
    </citation>
    <scope>NUCLEOTIDE SEQUENCE [LARGE SCALE GENOMIC DNA]</scope>
    <source>
        <strain evidence="2 4">R1-1</strain>
    </source>
</reference>
<name>A0A0D5CJ80_9MICO</name>
<dbReference type="EMBL" id="CP011043">
    <property type="protein sequence ID" value="AJW79698.1"/>
    <property type="molecule type" value="Genomic_DNA"/>
</dbReference>
<dbReference type="Proteomes" id="UP000032604">
    <property type="component" value="Chromosome"/>
</dbReference>
<dbReference type="AlphaFoldDB" id="A0A0D5CJ80"/>
<evidence type="ECO:0000313" key="2">
    <source>
        <dbReference type="EMBL" id="AJW79698.1"/>
    </source>
</evidence>
<reference evidence="3 5" key="2">
    <citation type="submission" date="2018-08" db="EMBL/GenBank/DDBJ databases">
        <title>Genome Sequence of Clavibacter michiganensis Subspecies type strains, and the Atypical Peach-Colored Strains Isolated from Tomato.</title>
        <authorList>
            <person name="Osdaghi E."/>
            <person name="Portier P."/>
            <person name="Briand M."/>
            <person name="Jacques M.-A."/>
        </authorList>
    </citation>
    <scope>NUCLEOTIDE SEQUENCE [LARGE SCALE GENOMIC DNA]</scope>
    <source>
        <strain evidence="3 5">CFBP 6488</strain>
    </source>
</reference>